<dbReference type="GO" id="GO:0043565">
    <property type="term" value="F:sequence-specific DNA binding"/>
    <property type="evidence" value="ECO:0007669"/>
    <property type="project" value="TreeGrafter"/>
</dbReference>
<dbReference type="PANTHER" id="PTHR36966:SF1">
    <property type="entry name" value="REP-ASSOCIATED TYROSINE TRANSPOSASE"/>
    <property type="match status" value="1"/>
</dbReference>
<keyword evidence="3" id="KW-1185">Reference proteome</keyword>
<dbReference type="AlphaFoldDB" id="A0A934QZR4"/>
<evidence type="ECO:0000259" key="1">
    <source>
        <dbReference type="SMART" id="SM01321"/>
    </source>
</evidence>
<dbReference type="PANTHER" id="PTHR36966">
    <property type="entry name" value="REP-ASSOCIATED TYROSINE TRANSPOSASE"/>
    <property type="match status" value="1"/>
</dbReference>
<proteinExistence type="predicted"/>
<sequence length="197" mass="23445">MYRWRKSTPEQRLETLEVRKRQRRPKHSPHHPDGTGVYLVTSTCYEHRAWIGTCEQRLDDFSSDLLQVLQEHSERIDAWVVLPNHYHALVIVKSSRLLLAGLGKLHGRTSFQWNGEDNTRGRKVWFNTMERRISTDAHHVAAIHYVHHNPVKHGHVKKWDQWKWSSAAEYLERLGRDEVARRWREYPLLNFGVGWDD</sequence>
<dbReference type="Proteomes" id="UP000600139">
    <property type="component" value="Unassembled WGS sequence"/>
</dbReference>
<evidence type="ECO:0000313" key="3">
    <source>
        <dbReference type="Proteomes" id="UP000600139"/>
    </source>
</evidence>
<accession>A0A934QZR4</accession>
<dbReference type="InterPro" id="IPR052715">
    <property type="entry name" value="RAYT_transposase"/>
</dbReference>
<dbReference type="RefSeq" id="WP_200348998.1">
    <property type="nucleotide sequence ID" value="NZ_BAABHZ010000005.1"/>
</dbReference>
<dbReference type="InterPro" id="IPR036515">
    <property type="entry name" value="Transposase_17_sf"/>
</dbReference>
<dbReference type="InterPro" id="IPR002686">
    <property type="entry name" value="Transposase_17"/>
</dbReference>
<dbReference type="GO" id="GO:0004803">
    <property type="term" value="F:transposase activity"/>
    <property type="evidence" value="ECO:0007669"/>
    <property type="project" value="InterPro"/>
</dbReference>
<reference evidence="2" key="1">
    <citation type="submission" date="2021-01" db="EMBL/GenBank/DDBJ databases">
        <title>Modified the classification status of verrucomicrobia.</title>
        <authorList>
            <person name="Feng X."/>
        </authorList>
    </citation>
    <scope>NUCLEOTIDE SEQUENCE</scope>
    <source>
        <strain evidence="2">JCM 18052</strain>
    </source>
</reference>
<dbReference type="GO" id="GO:0006313">
    <property type="term" value="P:DNA transposition"/>
    <property type="evidence" value="ECO:0007669"/>
    <property type="project" value="InterPro"/>
</dbReference>
<protein>
    <recommendedName>
        <fullName evidence="1">Transposase IS200-like domain-containing protein</fullName>
    </recommendedName>
</protein>
<dbReference type="Gene3D" id="3.30.70.1290">
    <property type="entry name" value="Transposase IS200-like"/>
    <property type="match status" value="1"/>
</dbReference>
<organism evidence="2 3">
    <name type="scientific">Luteolibacter yonseiensis</name>
    <dbReference type="NCBI Taxonomy" id="1144680"/>
    <lineage>
        <taxon>Bacteria</taxon>
        <taxon>Pseudomonadati</taxon>
        <taxon>Verrucomicrobiota</taxon>
        <taxon>Verrucomicrobiia</taxon>
        <taxon>Verrucomicrobiales</taxon>
        <taxon>Verrucomicrobiaceae</taxon>
        <taxon>Luteolibacter</taxon>
    </lineage>
</organism>
<name>A0A934QZR4_9BACT</name>
<dbReference type="SUPFAM" id="SSF143422">
    <property type="entry name" value="Transposase IS200-like"/>
    <property type="match status" value="1"/>
</dbReference>
<feature type="domain" description="Transposase IS200-like" evidence="1">
    <location>
        <begin position="33"/>
        <end position="149"/>
    </location>
</feature>
<evidence type="ECO:0000313" key="2">
    <source>
        <dbReference type="EMBL" id="MBK1814032.1"/>
    </source>
</evidence>
<dbReference type="EMBL" id="JAENIK010000001">
    <property type="protein sequence ID" value="MBK1814032.1"/>
    <property type="molecule type" value="Genomic_DNA"/>
</dbReference>
<gene>
    <name evidence="2" type="ORF">JIN84_00225</name>
</gene>
<comment type="caution">
    <text evidence="2">The sequence shown here is derived from an EMBL/GenBank/DDBJ whole genome shotgun (WGS) entry which is preliminary data.</text>
</comment>
<dbReference type="SMART" id="SM01321">
    <property type="entry name" value="Y1_Tnp"/>
    <property type="match status" value="1"/>
</dbReference>